<sequence>MKNNNVKNLVIKKNDVAVVEISDLTHDGMGVGKIDGYPLFIENALPGEVVQIQVVKTTKKFGFGKVLEIREASQNRVEDVQNHLIRTGIAPLHHMTYEAQLTFKENQVENCLKRIGKLTDVQVLPTIGMDHPFAYRNKAQIPVRKIDNQLEFGFFRKNSHHLVPVSDFFIQEQEIDDALVVLKSILKKYQVKAYDEENDTGNLKNIMIRQGHYSKEMMIVFITKKKKVFKIDDICQQIIKELPKVKSIMQNIQPDQLNNIFGDDTFCLYGQDYITDTLLGNTYKISAKSFYQINTIQTEKLYSKAFELADLKPSDVVIDAYCGIGTIGLSIAKKVKQVYGVEVVKDAITDAKLNAELNHIKNAEFIIGKAEHVFEKWNEDGIHADVLFVDPPRKGLDPSFIDASVAMKPEKIVYVSCNPSTLARDLAIYEENGYHAKIVQPIDMFPQTAHIESVVLLNR</sequence>
<dbReference type="PROSITE" id="PS51687">
    <property type="entry name" value="SAM_MT_RNA_M5U"/>
    <property type="match status" value="1"/>
</dbReference>
<feature type="active site" evidence="5">
    <location>
        <position position="417"/>
    </location>
</feature>
<dbReference type="InterPro" id="IPR010280">
    <property type="entry name" value="U5_MeTrfase_fam"/>
</dbReference>
<dbReference type="InterPro" id="IPR029063">
    <property type="entry name" value="SAM-dependent_MTases_sf"/>
</dbReference>
<evidence type="ECO:0000256" key="4">
    <source>
        <dbReference type="PROSITE-ProRule" id="PRU01024"/>
    </source>
</evidence>
<dbReference type="CDD" id="cd02440">
    <property type="entry name" value="AdoMet_MTases"/>
    <property type="match status" value="1"/>
</dbReference>
<protein>
    <submittedName>
        <fullName evidence="7">23S rRNA (Uracil(1939)-C(5))-methyltransferase RlmD</fullName>
    </submittedName>
</protein>
<feature type="binding site" evidence="4">
    <location>
        <position position="390"/>
    </location>
    <ligand>
        <name>S-adenosyl-L-methionine</name>
        <dbReference type="ChEBI" id="CHEBI:59789"/>
    </ligand>
</feature>
<dbReference type="PROSITE" id="PS01231">
    <property type="entry name" value="TRMA_2"/>
    <property type="match status" value="1"/>
</dbReference>
<feature type="active site" description="Nucleophile" evidence="4">
    <location>
        <position position="417"/>
    </location>
</feature>
<dbReference type="SUPFAM" id="SSF50249">
    <property type="entry name" value="Nucleic acid-binding proteins"/>
    <property type="match status" value="1"/>
</dbReference>
<dbReference type="GO" id="GO:0070475">
    <property type="term" value="P:rRNA base methylation"/>
    <property type="evidence" value="ECO:0007669"/>
    <property type="project" value="TreeGrafter"/>
</dbReference>
<dbReference type="Proteomes" id="UP000287857">
    <property type="component" value="Unassembled WGS sequence"/>
</dbReference>
<evidence type="ECO:0000259" key="6">
    <source>
        <dbReference type="PROSITE" id="PS50926"/>
    </source>
</evidence>
<evidence type="ECO:0000256" key="3">
    <source>
        <dbReference type="ARBA" id="ARBA00022691"/>
    </source>
</evidence>
<evidence type="ECO:0000256" key="2">
    <source>
        <dbReference type="ARBA" id="ARBA00022679"/>
    </source>
</evidence>
<dbReference type="PANTHER" id="PTHR11061">
    <property type="entry name" value="RNA M5U METHYLTRANSFERASE"/>
    <property type="match status" value="1"/>
</dbReference>
<feature type="domain" description="TRAM" evidence="6">
    <location>
        <begin position="10"/>
        <end position="68"/>
    </location>
</feature>
<dbReference type="EMBL" id="NGJS01000001">
    <property type="protein sequence ID" value="RSU00505.1"/>
    <property type="molecule type" value="Genomic_DNA"/>
</dbReference>
<accession>A0A430A256</accession>
<gene>
    <name evidence="7" type="ORF">CBF37_00385</name>
</gene>
<dbReference type="InterPro" id="IPR030390">
    <property type="entry name" value="MeTrfase_TrmA_AS"/>
</dbReference>
<dbReference type="OrthoDB" id="9804590at2"/>
<keyword evidence="1 4" id="KW-0489">Methyltransferase</keyword>
<keyword evidence="3 4" id="KW-0949">S-adenosyl-L-methionine</keyword>
<dbReference type="AlphaFoldDB" id="A0A430A256"/>
<dbReference type="InterPro" id="IPR002792">
    <property type="entry name" value="TRAM_dom"/>
</dbReference>
<dbReference type="Pfam" id="PF05958">
    <property type="entry name" value="tRNA_U5-meth_tr"/>
    <property type="match status" value="1"/>
</dbReference>
<evidence type="ECO:0000313" key="7">
    <source>
        <dbReference type="EMBL" id="RSU00505.1"/>
    </source>
</evidence>
<evidence type="ECO:0000313" key="8">
    <source>
        <dbReference type="Proteomes" id="UP000287857"/>
    </source>
</evidence>
<dbReference type="FunFam" id="2.40.50.1070:FF:000003">
    <property type="entry name" value="23S rRNA (Uracil-5-)-methyltransferase RumA"/>
    <property type="match status" value="1"/>
</dbReference>
<evidence type="ECO:0000256" key="1">
    <source>
        <dbReference type="ARBA" id="ARBA00022603"/>
    </source>
</evidence>
<dbReference type="Gene3D" id="3.40.50.150">
    <property type="entry name" value="Vaccinia Virus protein VP39"/>
    <property type="match status" value="1"/>
</dbReference>
<dbReference type="RefSeq" id="WP_125982830.1">
    <property type="nucleotide sequence ID" value="NZ_NGJS01000001.1"/>
</dbReference>
<dbReference type="NCBIfam" id="TIGR00479">
    <property type="entry name" value="rumA"/>
    <property type="match status" value="1"/>
</dbReference>
<proteinExistence type="inferred from homology"/>
<comment type="caution">
    <text evidence="7">The sequence shown here is derived from an EMBL/GenBank/DDBJ whole genome shotgun (WGS) entry which is preliminary data.</text>
</comment>
<organism evidence="7 8">
    <name type="scientific">Vagococcus vulneris</name>
    <dbReference type="NCBI Taxonomy" id="1977869"/>
    <lineage>
        <taxon>Bacteria</taxon>
        <taxon>Bacillati</taxon>
        <taxon>Bacillota</taxon>
        <taxon>Bacilli</taxon>
        <taxon>Lactobacillales</taxon>
        <taxon>Enterococcaceae</taxon>
        <taxon>Vagococcus</taxon>
    </lineage>
</organism>
<dbReference type="PROSITE" id="PS01230">
    <property type="entry name" value="TRMA_1"/>
    <property type="match status" value="1"/>
</dbReference>
<keyword evidence="8" id="KW-1185">Reference proteome</keyword>
<feature type="binding site" evidence="4">
    <location>
        <position position="321"/>
    </location>
    <ligand>
        <name>S-adenosyl-L-methionine</name>
        <dbReference type="ChEBI" id="CHEBI:59789"/>
    </ligand>
</feature>
<dbReference type="Gene3D" id="2.40.50.140">
    <property type="entry name" value="Nucleic acid-binding proteins"/>
    <property type="match status" value="1"/>
</dbReference>
<dbReference type="SUPFAM" id="SSF53335">
    <property type="entry name" value="S-adenosyl-L-methionine-dependent methyltransferases"/>
    <property type="match status" value="1"/>
</dbReference>
<dbReference type="PROSITE" id="PS50926">
    <property type="entry name" value="TRAM"/>
    <property type="match status" value="1"/>
</dbReference>
<dbReference type="InterPro" id="IPR012340">
    <property type="entry name" value="NA-bd_OB-fold"/>
</dbReference>
<dbReference type="Pfam" id="PF01938">
    <property type="entry name" value="TRAM"/>
    <property type="match status" value="1"/>
</dbReference>
<dbReference type="Gene3D" id="2.40.50.1070">
    <property type="match status" value="1"/>
</dbReference>
<feature type="binding site" evidence="4">
    <location>
        <position position="342"/>
    </location>
    <ligand>
        <name>S-adenosyl-L-methionine</name>
        <dbReference type="ChEBI" id="CHEBI:59789"/>
    </ligand>
</feature>
<reference evidence="7 8" key="1">
    <citation type="submission" date="2017-05" db="EMBL/GenBank/DDBJ databases">
        <title>Vagococcus spp. assemblies.</title>
        <authorList>
            <person name="Gulvik C.A."/>
        </authorList>
    </citation>
    <scope>NUCLEOTIDE SEQUENCE [LARGE SCALE GENOMIC DNA]</scope>
    <source>
        <strain evidence="7 8">SS1995</strain>
    </source>
</reference>
<feature type="binding site" evidence="4">
    <location>
        <position position="292"/>
    </location>
    <ligand>
        <name>S-adenosyl-L-methionine</name>
        <dbReference type="ChEBI" id="CHEBI:59789"/>
    </ligand>
</feature>
<dbReference type="PANTHER" id="PTHR11061:SF30">
    <property type="entry name" value="TRNA (URACIL(54)-C(5))-METHYLTRANSFERASE"/>
    <property type="match status" value="1"/>
</dbReference>
<keyword evidence="2 4" id="KW-0808">Transferase</keyword>
<name>A0A430A256_9ENTE</name>
<dbReference type="FunFam" id="2.40.50.140:FF:000097">
    <property type="entry name" value="23S rRNA (uracil(1939)-C(5))-methyltransferase RlmD"/>
    <property type="match status" value="1"/>
</dbReference>
<dbReference type="InterPro" id="IPR030391">
    <property type="entry name" value="MeTrfase_TrmA_CS"/>
</dbReference>
<comment type="similarity">
    <text evidence="4">Belongs to the class I-like SAM-binding methyltransferase superfamily. RNA M5U methyltransferase family.</text>
</comment>
<dbReference type="GO" id="GO:0070041">
    <property type="term" value="F:rRNA (uridine-C5-)-methyltransferase activity"/>
    <property type="evidence" value="ECO:0007669"/>
    <property type="project" value="TreeGrafter"/>
</dbReference>
<dbReference type="FunFam" id="3.40.50.150:FF:000009">
    <property type="entry name" value="23S rRNA (Uracil(1939)-C(5))-methyltransferase RlmD"/>
    <property type="match status" value="1"/>
</dbReference>
<evidence type="ECO:0000256" key="5">
    <source>
        <dbReference type="PROSITE-ProRule" id="PRU10015"/>
    </source>
</evidence>